<dbReference type="InterPro" id="IPR000595">
    <property type="entry name" value="cNMP-bd_dom"/>
</dbReference>
<feature type="non-terminal residue" evidence="6">
    <location>
        <position position="1"/>
    </location>
</feature>
<dbReference type="Pfam" id="PF00027">
    <property type="entry name" value="cNMP_binding"/>
    <property type="match status" value="1"/>
</dbReference>
<comment type="caution">
    <text evidence="6">The sequence shown here is derived from an EMBL/GenBank/DDBJ whole genome shotgun (WGS) entry which is preliminary data.</text>
</comment>
<dbReference type="PANTHER" id="PTHR24567:SF74">
    <property type="entry name" value="HTH-TYPE TRANSCRIPTIONAL REGULATOR ARCR"/>
    <property type="match status" value="1"/>
</dbReference>
<proteinExistence type="predicted"/>
<reference evidence="7" key="1">
    <citation type="journal article" date="2019" name="Int. J. Syst. Evol. Microbiol.">
        <title>The Global Catalogue of Microorganisms (GCM) 10K type strain sequencing project: providing services to taxonomists for standard genome sequencing and annotation.</title>
        <authorList>
            <consortium name="The Broad Institute Genomics Platform"/>
            <consortium name="The Broad Institute Genome Sequencing Center for Infectious Disease"/>
            <person name="Wu L."/>
            <person name="Ma J."/>
        </authorList>
    </citation>
    <scope>NUCLEOTIDE SEQUENCE [LARGE SCALE GENOMIC DNA]</scope>
    <source>
        <strain evidence="7">JCM 31202</strain>
    </source>
</reference>
<gene>
    <name evidence="6" type="ORF">ACFQ11_35460</name>
</gene>
<sequence length="225" mass="23790">DGFFDALDGAQRAALRRAGSPYAYPARAPLCYQGEDSDHIIVIESGWAKVASGTEDGREIILAVRGPGDLVCESAVLGSRQRSATVTALSAVRALIVPAARFTAFLDAHPGMWLLVSGTFVRRLDDADRRLQASVSAQGARRLALLLADLADLSVRHAPPAPDGGVEIAPPLSQEELGGCIDASRETVARALAVLRDAGLVRTARRRIAVRDASALRAFAENALD</sequence>
<keyword evidence="3" id="KW-0804">Transcription</keyword>
<dbReference type="EMBL" id="JBHTJA010000159">
    <property type="protein sequence ID" value="MFD0905717.1"/>
    <property type="molecule type" value="Genomic_DNA"/>
</dbReference>
<evidence type="ECO:0000313" key="7">
    <source>
        <dbReference type="Proteomes" id="UP001596972"/>
    </source>
</evidence>
<keyword evidence="7" id="KW-1185">Reference proteome</keyword>
<evidence type="ECO:0000256" key="1">
    <source>
        <dbReference type="ARBA" id="ARBA00023015"/>
    </source>
</evidence>
<evidence type="ECO:0000256" key="2">
    <source>
        <dbReference type="ARBA" id="ARBA00023125"/>
    </source>
</evidence>
<name>A0ABW3F288_9ACTN</name>
<dbReference type="SMART" id="SM00419">
    <property type="entry name" value="HTH_CRP"/>
    <property type="match status" value="1"/>
</dbReference>
<keyword evidence="1" id="KW-0805">Transcription regulation</keyword>
<dbReference type="Pfam" id="PF13545">
    <property type="entry name" value="HTH_Crp_2"/>
    <property type="match status" value="1"/>
</dbReference>
<organism evidence="6 7">
    <name type="scientific">Actinomadura sediminis</name>
    <dbReference type="NCBI Taxonomy" id="1038904"/>
    <lineage>
        <taxon>Bacteria</taxon>
        <taxon>Bacillati</taxon>
        <taxon>Actinomycetota</taxon>
        <taxon>Actinomycetes</taxon>
        <taxon>Streptosporangiales</taxon>
        <taxon>Thermomonosporaceae</taxon>
        <taxon>Actinomadura</taxon>
    </lineage>
</organism>
<dbReference type="InterPro" id="IPR036390">
    <property type="entry name" value="WH_DNA-bd_sf"/>
</dbReference>
<evidence type="ECO:0000313" key="6">
    <source>
        <dbReference type="EMBL" id="MFD0905717.1"/>
    </source>
</evidence>
<dbReference type="InterPro" id="IPR012318">
    <property type="entry name" value="HTH_CRP"/>
</dbReference>
<dbReference type="InterPro" id="IPR036388">
    <property type="entry name" value="WH-like_DNA-bd_sf"/>
</dbReference>
<dbReference type="Gene3D" id="2.60.120.10">
    <property type="entry name" value="Jelly Rolls"/>
    <property type="match status" value="1"/>
</dbReference>
<dbReference type="InterPro" id="IPR018490">
    <property type="entry name" value="cNMP-bd_dom_sf"/>
</dbReference>
<dbReference type="Gene3D" id="1.10.10.10">
    <property type="entry name" value="Winged helix-like DNA-binding domain superfamily/Winged helix DNA-binding domain"/>
    <property type="match status" value="1"/>
</dbReference>
<feature type="domain" description="HTH crp-type" evidence="5">
    <location>
        <begin position="138"/>
        <end position="214"/>
    </location>
</feature>
<evidence type="ECO:0000256" key="3">
    <source>
        <dbReference type="ARBA" id="ARBA00023163"/>
    </source>
</evidence>
<dbReference type="RefSeq" id="WP_378306910.1">
    <property type="nucleotide sequence ID" value="NZ_JBHTJA010000159.1"/>
</dbReference>
<dbReference type="InterPro" id="IPR014710">
    <property type="entry name" value="RmlC-like_jellyroll"/>
</dbReference>
<dbReference type="SUPFAM" id="SSF46785">
    <property type="entry name" value="Winged helix' DNA-binding domain"/>
    <property type="match status" value="1"/>
</dbReference>
<dbReference type="SMART" id="SM00100">
    <property type="entry name" value="cNMP"/>
    <property type="match status" value="1"/>
</dbReference>
<evidence type="ECO:0000259" key="5">
    <source>
        <dbReference type="PROSITE" id="PS51063"/>
    </source>
</evidence>
<evidence type="ECO:0000259" key="4">
    <source>
        <dbReference type="PROSITE" id="PS50042"/>
    </source>
</evidence>
<dbReference type="CDD" id="cd00038">
    <property type="entry name" value="CAP_ED"/>
    <property type="match status" value="1"/>
</dbReference>
<feature type="domain" description="Cyclic nucleotide-binding" evidence="4">
    <location>
        <begin position="3"/>
        <end position="106"/>
    </location>
</feature>
<dbReference type="PROSITE" id="PS51063">
    <property type="entry name" value="HTH_CRP_2"/>
    <property type="match status" value="1"/>
</dbReference>
<keyword evidence="2" id="KW-0238">DNA-binding</keyword>
<protein>
    <submittedName>
        <fullName evidence="6">Crp/Fnr family transcriptional regulator</fullName>
    </submittedName>
</protein>
<dbReference type="SUPFAM" id="SSF51206">
    <property type="entry name" value="cAMP-binding domain-like"/>
    <property type="match status" value="1"/>
</dbReference>
<dbReference type="InterPro" id="IPR050397">
    <property type="entry name" value="Env_Response_Regulators"/>
</dbReference>
<accession>A0ABW3F288</accession>
<dbReference type="PROSITE" id="PS50042">
    <property type="entry name" value="CNMP_BINDING_3"/>
    <property type="match status" value="1"/>
</dbReference>
<dbReference type="PANTHER" id="PTHR24567">
    <property type="entry name" value="CRP FAMILY TRANSCRIPTIONAL REGULATORY PROTEIN"/>
    <property type="match status" value="1"/>
</dbReference>
<dbReference type="Proteomes" id="UP001596972">
    <property type="component" value="Unassembled WGS sequence"/>
</dbReference>